<evidence type="ECO:0000313" key="4">
    <source>
        <dbReference type="EMBL" id="MDO6671527.1"/>
    </source>
</evidence>
<dbReference type="Proteomes" id="UP001170481">
    <property type="component" value="Unassembled WGS sequence"/>
</dbReference>
<organism evidence="4 5">
    <name type="scientific">Cobetia amphilecti</name>
    <dbReference type="NCBI Taxonomy" id="1055104"/>
    <lineage>
        <taxon>Bacteria</taxon>
        <taxon>Pseudomonadati</taxon>
        <taxon>Pseudomonadota</taxon>
        <taxon>Gammaproteobacteria</taxon>
        <taxon>Oceanospirillales</taxon>
        <taxon>Halomonadaceae</taxon>
        <taxon>Cobetia</taxon>
    </lineage>
</organism>
<comment type="caution">
    <text evidence="4">The sequence shown here is derived from an EMBL/GenBank/DDBJ whole genome shotgun (WGS) entry which is preliminary data.</text>
</comment>
<dbReference type="InterPro" id="IPR001155">
    <property type="entry name" value="OxRdtase_FMN_N"/>
</dbReference>
<dbReference type="EMBL" id="JAUORK010000004">
    <property type="protein sequence ID" value="MDO6671527.1"/>
    <property type="molecule type" value="Genomic_DNA"/>
</dbReference>
<keyword evidence="1" id="KW-0285">Flavoprotein</keyword>
<dbReference type="Gene3D" id="3.20.20.70">
    <property type="entry name" value="Aldolase class I"/>
    <property type="match status" value="1"/>
</dbReference>
<dbReference type="PANTHER" id="PTHR43656">
    <property type="entry name" value="BINDING OXIDOREDUCTASE, PUTATIVE (AFU_ORTHOLOGUE AFUA_2G08260)-RELATED"/>
    <property type="match status" value="1"/>
</dbReference>
<evidence type="ECO:0000256" key="1">
    <source>
        <dbReference type="ARBA" id="ARBA00022630"/>
    </source>
</evidence>
<dbReference type="InterPro" id="IPR051799">
    <property type="entry name" value="NADH_flavin_oxidoreductase"/>
</dbReference>
<protein>
    <submittedName>
        <fullName evidence="4">Oxidoreductase</fullName>
    </submittedName>
</protein>
<sequence>MTDQPTASALFTPFTLPSGRVLASRIVKAAMSDSLGDGTGHPSEAQLRLYERWAEGGVAASLVGEVQPDHHHAEKPGNLVLNAQSDLAAFTQLAQRGQQHGADLWLQLGHAGAMAYPPTSTAHGPSALDIPGLRCEAMSLEAIKALPAAMATTARLAREAGFGGVQVHAAHGFLLSQFLSPLFNQRTDDYGGGLDNRMRLMREVIIAVREAVGHDYPVMVKLNSSDQLQGGFEEAEALQVIAALDELPIDLIDISGGTYFPGASSASDASASGPYFVEFAKRAREVTTLPLMATGGFKTVAQAEDAVAQGAVDLVGLARPLALHPSLPTLWQAGECPAPEFPRFSAPPEGGVTAWYTLRLTQLGEDREHESLGELETVLADYEARDAARAETWNAHFSN</sequence>
<evidence type="ECO:0000259" key="3">
    <source>
        <dbReference type="Pfam" id="PF00724"/>
    </source>
</evidence>
<dbReference type="Pfam" id="PF00724">
    <property type="entry name" value="Oxidored_FMN"/>
    <property type="match status" value="1"/>
</dbReference>
<proteinExistence type="predicted"/>
<dbReference type="InterPro" id="IPR013785">
    <property type="entry name" value="Aldolase_TIM"/>
</dbReference>
<dbReference type="GO" id="GO:0016491">
    <property type="term" value="F:oxidoreductase activity"/>
    <property type="evidence" value="ECO:0007669"/>
    <property type="project" value="UniProtKB-KW"/>
</dbReference>
<dbReference type="SUPFAM" id="SSF51395">
    <property type="entry name" value="FMN-linked oxidoreductases"/>
    <property type="match status" value="1"/>
</dbReference>
<dbReference type="PANTHER" id="PTHR43656:SF2">
    <property type="entry name" value="BINDING OXIDOREDUCTASE, PUTATIVE (AFU_ORTHOLOGUE AFUA_2G08260)-RELATED"/>
    <property type="match status" value="1"/>
</dbReference>
<dbReference type="RefSeq" id="WP_303593147.1">
    <property type="nucleotide sequence ID" value="NZ_JAUORK010000004.1"/>
</dbReference>
<name>A0AAP4WWT4_9GAMM</name>
<evidence type="ECO:0000313" key="5">
    <source>
        <dbReference type="Proteomes" id="UP001170481"/>
    </source>
</evidence>
<keyword evidence="2" id="KW-0560">Oxidoreductase</keyword>
<accession>A0AAP4WWT4</accession>
<dbReference type="AlphaFoldDB" id="A0AAP4WWT4"/>
<gene>
    <name evidence="4" type="ORF">Q4535_05280</name>
</gene>
<dbReference type="GO" id="GO:0010181">
    <property type="term" value="F:FMN binding"/>
    <property type="evidence" value="ECO:0007669"/>
    <property type="project" value="InterPro"/>
</dbReference>
<feature type="domain" description="NADH:flavin oxidoreductase/NADH oxidase N-terminal" evidence="3">
    <location>
        <begin position="10"/>
        <end position="329"/>
    </location>
</feature>
<reference evidence="4" key="1">
    <citation type="submission" date="2023-07" db="EMBL/GenBank/DDBJ databases">
        <title>Genome content predicts the carbon catabolic preferences of heterotrophic bacteria.</title>
        <authorList>
            <person name="Gralka M."/>
        </authorList>
    </citation>
    <scope>NUCLEOTIDE SEQUENCE</scope>
    <source>
        <strain evidence="4">C2R13</strain>
    </source>
</reference>
<evidence type="ECO:0000256" key="2">
    <source>
        <dbReference type="ARBA" id="ARBA00023002"/>
    </source>
</evidence>